<dbReference type="PANTHER" id="PTHR30472">
    <property type="entry name" value="FERRIC ENTEROBACTIN TRANSPORT SYSTEM PERMEASE PROTEIN"/>
    <property type="match status" value="1"/>
</dbReference>
<protein>
    <submittedName>
        <fullName evidence="9">Ferrichrome ABC transporter</fullName>
    </submittedName>
</protein>
<keyword evidence="7 8" id="KW-0472">Membrane</keyword>
<dbReference type="Proteomes" id="UP000092573">
    <property type="component" value="Chromosome"/>
</dbReference>
<evidence type="ECO:0000256" key="8">
    <source>
        <dbReference type="SAM" id="Phobius"/>
    </source>
</evidence>
<dbReference type="SUPFAM" id="SSF81345">
    <property type="entry name" value="ABC transporter involved in vitamin B12 uptake, BtuC"/>
    <property type="match status" value="1"/>
</dbReference>
<evidence type="ECO:0000313" key="10">
    <source>
        <dbReference type="Proteomes" id="UP000092573"/>
    </source>
</evidence>
<dbReference type="STRING" id="1462996.AWM70_07395"/>
<dbReference type="FunFam" id="1.10.3470.10:FF:000001">
    <property type="entry name" value="Vitamin B12 ABC transporter permease BtuC"/>
    <property type="match status" value="1"/>
</dbReference>
<evidence type="ECO:0000256" key="5">
    <source>
        <dbReference type="ARBA" id="ARBA00022692"/>
    </source>
</evidence>
<comment type="similarity">
    <text evidence="2">Belongs to the binding-protein-dependent transport system permease family. FecCD subfamily.</text>
</comment>
<comment type="subcellular location">
    <subcellularLocation>
        <location evidence="1">Cell membrane</location>
        <topology evidence="1">Multi-pass membrane protein</topology>
    </subcellularLocation>
</comment>
<feature type="transmembrane region" description="Helical" evidence="8">
    <location>
        <begin position="69"/>
        <end position="89"/>
    </location>
</feature>
<organism evidence="9 10">
    <name type="scientific">Paenibacillus yonginensis</name>
    <dbReference type="NCBI Taxonomy" id="1462996"/>
    <lineage>
        <taxon>Bacteria</taxon>
        <taxon>Bacillati</taxon>
        <taxon>Bacillota</taxon>
        <taxon>Bacilli</taxon>
        <taxon>Bacillales</taxon>
        <taxon>Paenibacillaceae</taxon>
        <taxon>Paenibacillus</taxon>
    </lineage>
</organism>
<keyword evidence="3" id="KW-0813">Transport</keyword>
<dbReference type="KEGG" id="pyg:AWM70_07395"/>
<feature type="transmembrane region" description="Helical" evidence="8">
    <location>
        <begin position="198"/>
        <end position="220"/>
    </location>
</feature>
<dbReference type="EMBL" id="CP014167">
    <property type="protein sequence ID" value="ANS74425.1"/>
    <property type="molecule type" value="Genomic_DNA"/>
</dbReference>
<dbReference type="CDD" id="cd06550">
    <property type="entry name" value="TM_ABC_iron-siderophores_like"/>
    <property type="match status" value="1"/>
</dbReference>
<gene>
    <name evidence="9" type="ORF">AWM70_07395</name>
</gene>
<feature type="transmembrane region" description="Helical" evidence="8">
    <location>
        <begin position="20"/>
        <end position="40"/>
    </location>
</feature>
<feature type="transmembrane region" description="Helical" evidence="8">
    <location>
        <begin position="241"/>
        <end position="271"/>
    </location>
</feature>
<keyword evidence="5 8" id="KW-0812">Transmembrane</keyword>
<dbReference type="GO" id="GO:0005886">
    <property type="term" value="C:plasma membrane"/>
    <property type="evidence" value="ECO:0007669"/>
    <property type="project" value="UniProtKB-SubCell"/>
</dbReference>
<dbReference type="OrthoDB" id="9811721at2"/>
<proteinExistence type="inferred from homology"/>
<sequence length="337" mass="35763">MVNKWTNPYQEKALYRLSVITLLILAVVGASIFSLCVGAVKVPLPDLIRYLFDGSFKGPLREIIWNIRIPRIIVGLLVGACLAVSGSLLQGIMRNPLADPHIIGVSSGAGLFGILVMLVWPEYEYLLPPIAFLGAASAAVIIYLLAWRDGIQPVRIALSGVAVSAFLGAGISGLLVFYSDRVQGALVFMVGGLAAKSWPHVQLILPYALLGLLAAVVGAPKMNLLMLGDSAARNLGVRVEWIRLLMTAVATMLAASSVSVAGLLGFVGLIVPHAARLLVGGDYRLLVPSSALLGAALVAFCDTLARIVWAPTELPVGIIMGAFGAPFFLYLLRRNRS</sequence>
<evidence type="ECO:0000313" key="9">
    <source>
        <dbReference type="EMBL" id="ANS74425.1"/>
    </source>
</evidence>
<reference evidence="9 10" key="1">
    <citation type="submission" date="2016-01" db="EMBL/GenBank/DDBJ databases">
        <title>Complete Genome Sequence of Paenibacillus yonginensis DCY84, a novel Plant Growth-Promoting Bacteria with Elicitation of Induced Systemic Resistance.</title>
        <authorList>
            <person name="Kim Y.J."/>
            <person name="Yang D.C."/>
            <person name="Sukweenadhi J."/>
        </authorList>
    </citation>
    <scope>NUCLEOTIDE SEQUENCE [LARGE SCALE GENOMIC DNA]</scope>
    <source>
        <strain evidence="9 10">DCY84</strain>
    </source>
</reference>
<dbReference type="GO" id="GO:0033214">
    <property type="term" value="P:siderophore-iron import into cell"/>
    <property type="evidence" value="ECO:0007669"/>
    <property type="project" value="TreeGrafter"/>
</dbReference>
<keyword evidence="10" id="KW-1185">Reference proteome</keyword>
<feature type="transmembrane region" description="Helical" evidence="8">
    <location>
        <begin position="101"/>
        <end position="120"/>
    </location>
</feature>
<evidence type="ECO:0000256" key="1">
    <source>
        <dbReference type="ARBA" id="ARBA00004651"/>
    </source>
</evidence>
<dbReference type="AlphaFoldDB" id="A0A1B1MZ17"/>
<evidence type="ECO:0000256" key="4">
    <source>
        <dbReference type="ARBA" id="ARBA00022475"/>
    </source>
</evidence>
<feature type="transmembrane region" description="Helical" evidence="8">
    <location>
        <begin position="126"/>
        <end position="146"/>
    </location>
</feature>
<dbReference type="Gene3D" id="1.10.3470.10">
    <property type="entry name" value="ABC transporter involved in vitamin B12 uptake, BtuC"/>
    <property type="match status" value="1"/>
</dbReference>
<feature type="transmembrane region" description="Helical" evidence="8">
    <location>
        <begin position="158"/>
        <end position="178"/>
    </location>
</feature>
<evidence type="ECO:0000256" key="7">
    <source>
        <dbReference type="ARBA" id="ARBA00023136"/>
    </source>
</evidence>
<dbReference type="InterPro" id="IPR000522">
    <property type="entry name" value="ABC_transptr_permease_BtuC"/>
</dbReference>
<feature type="transmembrane region" description="Helical" evidence="8">
    <location>
        <begin position="314"/>
        <end position="332"/>
    </location>
</feature>
<dbReference type="Pfam" id="PF01032">
    <property type="entry name" value="FecCD"/>
    <property type="match status" value="1"/>
</dbReference>
<accession>A0A1B1MZ17</accession>
<evidence type="ECO:0000256" key="6">
    <source>
        <dbReference type="ARBA" id="ARBA00022989"/>
    </source>
</evidence>
<dbReference type="InterPro" id="IPR037294">
    <property type="entry name" value="ABC_BtuC-like"/>
</dbReference>
<evidence type="ECO:0000256" key="3">
    <source>
        <dbReference type="ARBA" id="ARBA00022448"/>
    </source>
</evidence>
<dbReference type="GO" id="GO:0022857">
    <property type="term" value="F:transmembrane transporter activity"/>
    <property type="evidence" value="ECO:0007669"/>
    <property type="project" value="InterPro"/>
</dbReference>
<evidence type="ECO:0000256" key="2">
    <source>
        <dbReference type="ARBA" id="ARBA00007935"/>
    </source>
</evidence>
<dbReference type="RefSeq" id="WP_068695090.1">
    <property type="nucleotide sequence ID" value="NZ_CP014167.1"/>
</dbReference>
<dbReference type="PANTHER" id="PTHR30472:SF68">
    <property type="entry name" value="FERRICHROME TRANSPORT SYSTEM PERMEASE PROTEIN FHUB"/>
    <property type="match status" value="1"/>
</dbReference>
<keyword evidence="6 8" id="KW-1133">Transmembrane helix</keyword>
<name>A0A1B1MZ17_9BACL</name>
<keyword evidence="4" id="KW-1003">Cell membrane</keyword>